<dbReference type="InterPro" id="IPR040925">
    <property type="entry name" value="HepII_C"/>
</dbReference>
<name>A0A399CZW3_9BACT</name>
<dbReference type="OrthoDB" id="9147455at2"/>
<evidence type="ECO:0000313" key="3">
    <source>
        <dbReference type="EMBL" id="RIH64478.1"/>
    </source>
</evidence>
<comment type="caution">
    <text evidence="3">The sequence shown here is derived from an EMBL/GenBank/DDBJ whole genome shotgun (WGS) entry which is preliminary data.</text>
</comment>
<dbReference type="RefSeq" id="WP_119350636.1">
    <property type="nucleotide sequence ID" value="NZ_QWET01000010.1"/>
</dbReference>
<feature type="region of interest" description="Disordered" evidence="1">
    <location>
        <begin position="621"/>
        <end position="650"/>
    </location>
</feature>
<feature type="domain" description="Heparinase II C-terminal" evidence="2">
    <location>
        <begin position="842"/>
        <end position="916"/>
    </location>
</feature>
<gene>
    <name evidence="3" type="ORF">D1164_14050</name>
</gene>
<dbReference type="SMR" id="A0A399CZW3"/>
<feature type="compositionally biased region" description="Polar residues" evidence="1">
    <location>
        <begin position="625"/>
        <end position="640"/>
    </location>
</feature>
<dbReference type="Gene3D" id="2.60.40.2750">
    <property type="match status" value="1"/>
</dbReference>
<proteinExistence type="predicted"/>
<dbReference type="InterPro" id="IPR008929">
    <property type="entry name" value="Chondroitin_lyas"/>
</dbReference>
<organism evidence="3 4">
    <name type="scientific">Mariniphaga sediminis</name>
    <dbReference type="NCBI Taxonomy" id="1628158"/>
    <lineage>
        <taxon>Bacteria</taxon>
        <taxon>Pseudomonadati</taxon>
        <taxon>Bacteroidota</taxon>
        <taxon>Bacteroidia</taxon>
        <taxon>Marinilabiliales</taxon>
        <taxon>Prolixibacteraceae</taxon>
        <taxon>Mariniphaga</taxon>
    </lineage>
</organism>
<dbReference type="SUPFAM" id="SSF48230">
    <property type="entry name" value="Chondroitin AC/alginate lyase"/>
    <property type="match status" value="1"/>
</dbReference>
<evidence type="ECO:0000313" key="4">
    <source>
        <dbReference type="Proteomes" id="UP000266441"/>
    </source>
</evidence>
<evidence type="ECO:0000259" key="2">
    <source>
        <dbReference type="Pfam" id="PF18675"/>
    </source>
</evidence>
<sequence>MKRYFRFSLLILAVVFSSFINKRNAPSLKKENNTQDFFNKPVVIRLDAEMAIVNAKSAEIVEDKRLSNNRGIALKPNVPAAINGERTEADLTFRVKVPPGRYVINTFAVTDKEGAEAMKKATSKFESLYAKIQIDNKQPTKRIVYVPWDVPKQELGKFNFNGEDQQLKIWLPRGVRFEYIQLSSYKSPQVPELAENYQPKVIPPPGRPRLWVNQQSLPEIRARLEAGENLKEWWKVKKSALIPYVFEFDPDKEVSFDAGLEKAAKTKAFYYLMTDDKRVGKEAIKLMADYISHVEFGNLLDITREIGRAIYTASLVYDWCYDLLTSEEKQIIYNNLMRLAEDMEIGWPPFKQSIIIGHGNEAQINRDLLSMSIAIYDEDPLPYQYCSYRILEELVPMRNWEYQSPRHNQGVNYGAYRIGWDLHAAWLFNRMTGQPVFAENIKNVSRFWVYMRLPNGQMLRDGDGFNAGPPGEFYYWSHPQTMFLFYTYAEDPIIKAEFERQGGALDDPVLFLLLNDPELQAEPGFESLPLTMDFGPILGSMVARTGWNIGLTSNDVVAEIKGGGFHFGNHQHSDAGSIQVYYRGFQVGDIGLYGFYGTPYDYNFNKRSVAHSMMLARDPGEKFGNTESNDGGTRFNQRNPKSPKEAENDPWFNNGKVLSSDFGPSKLHPFFSYFSVDLVGAYSSKIKSYTREFCFLNLDKDSIPAAIILNDNITTANPSFKKYWQINTHNKPQINKNTIVLNNERRGLTGKTTVTMLIPAIAERYVEVLSGADAVTSFEYKYELPGRLGNRDLPEKNGHRIMVSPKVAKNNDRFLTVFQLTAGDTEPLPVKNYQTKVSNVIIIADRVVSMSKGNGFVEEEFTLNIPEGLKFQIILTGMKAGSWNVKSKDGKMKFNTTVREDENTIFFLAGSGEYIITPGWLTGSKTLITDEEYRPKKR</sequence>
<accession>A0A399CZW3</accession>
<dbReference type="Gene3D" id="1.50.10.100">
    <property type="entry name" value="Chondroitin AC/alginate lyase"/>
    <property type="match status" value="1"/>
</dbReference>
<keyword evidence="4" id="KW-1185">Reference proteome</keyword>
<dbReference type="AlphaFoldDB" id="A0A399CZW3"/>
<dbReference type="Pfam" id="PF18675">
    <property type="entry name" value="HepII_C"/>
    <property type="match status" value="1"/>
</dbReference>
<dbReference type="EMBL" id="QWET01000010">
    <property type="protein sequence ID" value="RIH64478.1"/>
    <property type="molecule type" value="Genomic_DNA"/>
</dbReference>
<dbReference type="Proteomes" id="UP000266441">
    <property type="component" value="Unassembled WGS sequence"/>
</dbReference>
<dbReference type="Gene3D" id="2.70.98.70">
    <property type="match status" value="1"/>
</dbReference>
<protein>
    <recommendedName>
        <fullName evidence="2">Heparinase II C-terminal domain-containing protein</fullName>
    </recommendedName>
</protein>
<evidence type="ECO:0000256" key="1">
    <source>
        <dbReference type="SAM" id="MobiDB-lite"/>
    </source>
</evidence>
<reference evidence="3 4" key="1">
    <citation type="journal article" date="2015" name="Int. J. Syst. Evol. Microbiol.">
        <title>Mariniphaga sediminis sp. nov., isolated from coastal sediment.</title>
        <authorList>
            <person name="Wang F.Q."/>
            <person name="Shen Q.Y."/>
            <person name="Chen G.J."/>
            <person name="Du Z.J."/>
        </authorList>
    </citation>
    <scope>NUCLEOTIDE SEQUENCE [LARGE SCALE GENOMIC DNA]</scope>
    <source>
        <strain evidence="3 4">SY21</strain>
    </source>
</reference>